<dbReference type="PROSITE" id="PS50909">
    <property type="entry name" value="GAT"/>
    <property type="match status" value="1"/>
</dbReference>
<feature type="region of interest" description="Disordered" evidence="1">
    <location>
        <begin position="317"/>
        <end position="337"/>
    </location>
</feature>
<gene>
    <name evidence="4 5" type="primary">LOC110794359</name>
</gene>
<dbReference type="RefSeq" id="XP_056683384.1">
    <property type="nucleotide sequence ID" value="XM_056827406.1"/>
</dbReference>
<dbReference type="RefSeq" id="XP_056683383.1">
    <property type="nucleotide sequence ID" value="XM_056827405.1"/>
</dbReference>
<dbReference type="InterPro" id="IPR004152">
    <property type="entry name" value="GAT_dom"/>
</dbReference>
<name>A0ABM3QJ48_SPIOL</name>
<evidence type="ECO:0000313" key="5">
    <source>
        <dbReference type="RefSeq" id="XP_056683384.1"/>
    </source>
</evidence>
<sequence>MAAYTMKSDKTFLRCLDTGAIEVYELDSPYLFPVKGKQWSHLGISIGPGNKHEVLKIGDRDISGDNLRTLIKDLFNSRLIVNREGLGFLATAGVTAVILEVDYYRLFDLFDWSKYQVNASLNTKWARSNFMDGRPLDILGSNQGNGKHDDKKKLSDKEKELENVKLKHKKELEEVKLTHKQALEDVKLKLKEELEKVKRKNEEERKEKEEKIDNMKEVLTIAEEELKDRQEKIKKLKEEVARVKQEELKKKQDEVDKLKEELETIERKNLEESKRKENKIEKLREELDETERRKRIELKDKEDEINELIEKLERKKETEELKEAAEESKRKQNKIEKLREELDEAERRKRIELRDKEDEINELIEKLERKRETEELKEALEESKRKQNKIEKLREELDEAERRKRLELKDKEDEINELIEKLDRKRETEKSKEALEEAERRKQKELKKKQDEIDELKKKHKAELEAKNGENMVLEEELKLHVFLRSGFTKSYLFFNRLMKHMVTNLPSSKLSIIPERSAKEHTKPVAEGIVPIMPIGPILDSVSNFPSQKIYCEESFYGTYNDYDLDNWQVVRVAHTIQAGNRLYTLAFYNGKKFRNSNGFNIGVGARYSIVCFDTSGSELYP</sequence>
<evidence type="ECO:0000313" key="3">
    <source>
        <dbReference type="Proteomes" id="UP000813463"/>
    </source>
</evidence>
<dbReference type="Proteomes" id="UP000813463">
    <property type="component" value="Chromosome 4"/>
</dbReference>
<reference evidence="4 5" key="2">
    <citation type="submission" date="2025-05" db="UniProtKB">
        <authorList>
            <consortium name="RefSeq"/>
        </authorList>
    </citation>
    <scope>IDENTIFICATION</scope>
    <source>
        <tissue evidence="4 5">Leaf</tissue>
    </source>
</reference>
<feature type="compositionally biased region" description="Basic and acidic residues" evidence="1">
    <location>
        <begin position="146"/>
        <end position="156"/>
    </location>
</feature>
<accession>A0ABM3QJ48</accession>
<evidence type="ECO:0000313" key="4">
    <source>
        <dbReference type="RefSeq" id="XP_056683383.1"/>
    </source>
</evidence>
<feature type="region of interest" description="Disordered" evidence="1">
    <location>
        <begin position="426"/>
        <end position="451"/>
    </location>
</feature>
<feature type="domain" description="GAT" evidence="2">
    <location>
        <begin position="302"/>
        <end position="427"/>
    </location>
</feature>
<protein>
    <submittedName>
        <fullName evidence="4 5">Uncharacterized protein isoform X2</fullName>
    </submittedName>
</protein>
<keyword evidence="3" id="KW-1185">Reference proteome</keyword>
<evidence type="ECO:0000256" key="1">
    <source>
        <dbReference type="SAM" id="MobiDB-lite"/>
    </source>
</evidence>
<evidence type="ECO:0000259" key="2">
    <source>
        <dbReference type="PROSITE" id="PS50909"/>
    </source>
</evidence>
<reference evidence="3" key="1">
    <citation type="journal article" date="2021" name="Nat. Commun.">
        <title>Genomic analyses provide insights into spinach domestication and the genetic basis of agronomic traits.</title>
        <authorList>
            <person name="Cai X."/>
            <person name="Sun X."/>
            <person name="Xu C."/>
            <person name="Sun H."/>
            <person name="Wang X."/>
            <person name="Ge C."/>
            <person name="Zhang Z."/>
            <person name="Wang Q."/>
            <person name="Fei Z."/>
            <person name="Jiao C."/>
            <person name="Wang Q."/>
        </authorList>
    </citation>
    <scope>NUCLEOTIDE SEQUENCE [LARGE SCALE GENOMIC DNA]</scope>
    <source>
        <strain evidence="3">cv. Varoflay</strain>
    </source>
</reference>
<feature type="region of interest" description="Disordered" evidence="1">
    <location>
        <begin position="137"/>
        <end position="156"/>
    </location>
</feature>
<organism evidence="3 5">
    <name type="scientific">Spinacia oleracea</name>
    <name type="common">Spinach</name>
    <dbReference type="NCBI Taxonomy" id="3562"/>
    <lineage>
        <taxon>Eukaryota</taxon>
        <taxon>Viridiplantae</taxon>
        <taxon>Streptophyta</taxon>
        <taxon>Embryophyta</taxon>
        <taxon>Tracheophyta</taxon>
        <taxon>Spermatophyta</taxon>
        <taxon>Magnoliopsida</taxon>
        <taxon>eudicotyledons</taxon>
        <taxon>Gunneridae</taxon>
        <taxon>Pentapetalae</taxon>
        <taxon>Caryophyllales</taxon>
        <taxon>Chenopodiaceae</taxon>
        <taxon>Chenopodioideae</taxon>
        <taxon>Anserineae</taxon>
        <taxon>Spinacia</taxon>
    </lineage>
</organism>
<feature type="region of interest" description="Disordered" evidence="1">
    <location>
        <begin position="372"/>
        <end position="393"/>
    </location>
</feature>
<proteinExistence type="predicted"/>
<dbReference type="GeneID" id="110794359"/>